<keyword evidence="7" id="KW-0539">Nucleus</keyword>
<dbReference type="GO" id="GO:0003712">
    <property type="term" value="F:transcription coregulator activity"/>
    <property type="evidence" value="ECO:0007669"/>
    <property type="project" value="TreeGrafter"/>
</dbReference>
<feature type="compositionally biased region" description="Polar residues" evidence="10">
    <location>
        <begin position="200"/>
        <end position="211"/>
    </location>
</feature>
<dbReference type="AlphaFoldDB" id="A0A7R9QNL9"/>
<evidence type="ECO:0000256" key="6">
    <source>
        <dbReference type="ARBA" id="ARBA00023163"/>
    </source>
</evidence>
<organism evidence="11">
    <name type="scientific">Oppiella nova</name>
    <dbReference type="NCBI Taxonomy" id="334625"/>
    <lineage>
        <taxon>Eukaryota</taxon>
        <taxon>Metazoa</taxon>
        <taxon>Ecdysozoa</taxon>
        <taxon>Arthropoda</taxon>
        <taxon>Chelicerata</taxon>
        <taxon>Arachnida</taxon>
        <taxon>Acari</taxon>
        <taxon>Acariformes</taxon>
        <taxon>Sarcoptiformes</taxon>
        <taxon>Oribatida</taxon>
        <taxon>Brachypylina</taxon>
        <taxon>Oppioidea</taxon>
        <taxon>Oppiidae</taxon>
        <taxon>Oppiella</taxon>
    </lineage>
</organism>
<keyword evidence="12" id="KW-1185">Reference proteome</keyword>
<evidence type="ECO:0000313" key="11">
    <source>
        <dbReference type="EMBL" id="CAD7652065.1"/>
    </source>
</evidence>
<sequence>MAHPMSGQALGQAMTQPMAGQPPPVGAVSQPVSGGGPSAPQPSEQKYDLIARVRQLVWTLKESLANVMKVSAHNIQHNSQIDSGLKASEESNSVVRFDKALEDFFSICNQIELYLVSDSSAENKTILECAIQARDSHQYLPFTVNKTDNIETNPNMTPDSMSYNQYLMTIKGQVNFAKSIHDMLVEGSKRITQPDLPINPTMSSTAPTPNN</sequence>
<feature type="region of interest" description="Disordered" evidence="10">
    <location>
        <begin position="1"/>
        <end position="43"/>
    </location>
</feature>
<evidence type="ECO:0000256" key="2">
    <source>
        <dbReference type="ARBA" id="ARBA00009851"/>
    </source>
</evidence>
<comment type="similarity">
    <text evidence="2">Belongs to the Mediator complex subunit 29 family.</text>
</comment>
<keyword evidence="6" id="KW-0804">Transcription</keyword>
<evidence type="ECO:0000256" key="9">
    <source>
        <dbReference type="ARBA" id="ARBA00031963"/>
    </source>
</evidence>
<dbReference type="EMBL" id="OC919947">
    <property type="protein sequence ID" value="CAD7652065.1"/>
    <property type="molecule type" value="Genomic_DNA"/>
</dbReference>
<comment type="subcellular location">
    <subcellularLocation>
        <location evidence="1">Nucleus</location>
    </subcellularLocation>
</comment>
<proteinExistence type="inferred from homology"/>
<dbReference type="Proteomes" id="UP000728032">
    <property type="component" value="Unassembled WGS sequence"/>
</dbReference>
<evidence type="ECO:0000256" key="4">
    <source>
        <dbReference type="ARBA" id="ARBA00023015"/>
    </source>
</evidence>
<name>A0A7R9QNL9_9ACAR</name>
<dbReference type="GO" id="GO:0016592">
    <property type="term" value="C:mediator complex"/>
    <property type="evidence" value="ECO:0007669"/>
    <property type="project" value="InterPro"/>
</dbReference>
<keyword evidence="5" id="KW-0010">Activator</keyword>
<dbReference type="InterPro" id="IPR021018">
    <property type="entry name" value="Mediator_Med29_met"/>
</dbReference>
<evidence type="ECO:0000313" key="12">
    <source>
        <dbReference type="Proteomes" id="UP000728032"/>
    </source>
</evidence>
<dbReference type="PANTHER" id="PTHR28314">
    <property type="entry name" value="MEDIATOR OF RNA POLYMERASE II TRANSCRIPTION SUBUNIT 29"/>
    <property type="match status" value="1"/>
</dbReference>
<evidence type="ECO:0000256" key="10">
    <source>
        <dbReference type="SAM" id="MobiDB-lite"/>
    </source>
</evidence>
<feature type="region of interest" description="Disordered" evidence="10">
    <location>
        <begin position="192"/>
        <end position="211"/>
    </location>
</feature>
<accession>A0A7R9QNL9</accession>
<keyword evidence="4" id="KW-0805">Transcription regulation</keyword>
<dbReference type="Pfam" id="PF11568">
    <property type="entry name" value="Med29"/>
    <property type="match status" value="1"/>
</dbReference>
<evidence type="ECO:0000256" key="1">
    <source>
        <dbReference type="ARBA" id="ARBA00004123"/>
    </source>
</evidence>
<evidence type="ECO:0000256" key="8">
    <source>
        <dbReference type="ARBA" id="ARBA00030916"/>
    </source>
</evidence>
<gene>
    <name evidence="11" type="ORF">ONB1V03_LOCUS8731</name>
</gene>
<dbReference type="PANTHER" id="PTHR28314:SF1">
    <property type="entry name" value="MEDIATOR OF RNA POLYMERASE II TRANSCRIPTION SUBUNIT 29"/>
    <property type="match status" value="1"/>
</dbReference>
<dbReference type="GO" id="GO:0006357">
    <property type="term" value="P:regulation of transcription by RNA polymerase II"/>
    <property type="evidence" value="ECO:0007669"/>
    <property type="project" value="TreeGrafter"/>
</dbReference>
<evidence type="ECO:0000256" key="7">
    <source>
        <dbReference type="ARBA" id="ARBA00023242"/>
    </source>
</evidence>
<dbReference type="EMBL" id="CAJPVJ010005122">
    <property type="protein sequence ID" value="CAG2169252.1"/>
    <property type="molecule type" value="Genomic_DNA"/>
</dbReference>
<dbReference type="OrthoDB" id="6366949at2759"/>
<reference evidence="11" key="1">
    <citation type="submission" date="2020-11" db="EMBL/GenBank/DDBJ databases">
        <authorList>
            <person name="Tran Van P."/>
        </authorList>
    </citation>
    <scope>NUCLEOTIDE SEQUENCE</scope>
</reference>
<evidence type="ECO:0000256" key="3">
    <source>
        <dbReference type="ARBA" id="ARBA00019684"/>
    </source>
</evidence>
<evidence type="ECO:0000256" key="5">
    <source>
        <dbReference type="ARBA" id="ARBA00023159"/>
    </source>
</evidence>
<protein>
    <recommendedName>
        <fullName evidence="3">Mediator of RNA polymerase II transcription subunit 29</fullName>
    </recommendedName>
    <alternativeName>
        <fullName evidence="9">Mediator complex subunit 29</fullName>
    </alternativeName>
    <alternativeName>
        <fullName evidence="8">Protein intersex</fullName>
    </alternativeName>
</protein>